<dbReference type="PROSITE" id="PS51613">
    <property type="entry name" value="SAM_MT_RRMJ"/>
    <property type="match status" value="1"/>
</dbReference>
<keyword evidence="6" id="KW-1185">Reference proteome</keyword>
<dbReference type="GO" id="GO:0032259">
    <property type="term" value="P:methylation"/>
    <property type="evidence" value="ECO:0007669"/>
    <property type="project" value="UniProtKB-KW"/>
</dbReference>
<dbReference type="PANTHER" id="PTHR16121:SF0">
    <property type="entry name" value="CAP-SPECIFIC MRNA (NUCLEOSIDE-2'-O-)-METHYLTRANSFERASE 1"/>
    <property type="match status" value="1"/>
</dbReference>
<feature type="compositionally biased region" description="Low complexity" evidence="2">
    <location>
        <begin position="99"/>
        <end position="117"/>
    </location>
</feature>
<evidence type="ECO:0000259" key="3">
    <source>
        <dbReference type="PROSITE" id="PS50174"/>
    </source>
</evidence>
<evidence type="ECO:0000259" key="4">
    <source>
        <dbReference type="PROSITE" id="PS51613"/>
    </source>
</evidence>
<dbReference type="EMBL" id="JAZGQO010000007">
    <property type="protein sequence ID" value="KAK6182178.1"/>
    <property type="molecule type" value="Genomic_DNA"/>
</dbReference>
<dbReference type="InterPro" id="IPR002877">
    <property type="entry name" value="RNA_MeTrfase_FtsJ_dom"/>
</dbReference>
<dbReference type="Proteomes" id="UP001347796">
    <property type="component" value="Unassembled WGS sequence"/>
</dbReference>
<proteinExistence type="predicted"/>
<keyword evidence="1" id="KW-0808">Transferase</keyword>
<dbReference type="FunFam" id="3.40.50.12760:FF:000004">
    <property type="entry name" value="FtsJ-like methyltransferase"/>
    <property type="match status" value="1"/>
</dbReference>
<dbReference type="Pfam" id="PF01585">
    <property type="entry name" value="G-patch"/>
    <property type="match status" value="1"/>
</dbReference>
<accession>A0AAN8JWQ2</accession>
<protein>
    <recommendedName>
        <fullName evidence="1">Cap-specific mRNA (nucleoside-2'-O-)-methyltransferase 1</fullName>
        <ecNumber evidence="1">2.1.1.57</ecNumber>
    </recommendedName>
    <alternativeName>
        <fullName evidence="1">Cap1 2'O-ribose methyltransferase 1</fullName>
    </alternativeName>
</protein>
<dbReference type="GO" id="GO:0005737">
    <property type="term" value="C:cytoplasm"/>
    <property type="evidence" value="ECO:0007669"/>
    <property type="project" value="TreeGrafter"/>
</dbReference>
<gene>
    <name evidence="5" type="ORF">SNE40_009918</name>
</gene>
<evidence type="ECO:0000313" key="5">
    <source>
        <dbReference type="EMBL" id="KAK6182178.1"/>
    </source>
</evidence>
<dbReference type="SMART" id="SM00443">
    <property type="entry name" value="G_patch"/>
    <property type="match status" value="1"/>
</dbReference>
<dbReference type="GO" id="GO:0003676">
    <property type="term" value="F:nucleic acid binding"/>
    <property type="evidence" value="ECO:0007669"/>
    <property type="project" value="UniProtKB-UniRule"/>
</dbReference>
<keyword evidence="1" id="KW-0539">Nucleus</keyword>
<dbReference type="InterPro" id="IPR050851">
    <property type="entry name" value="mRNA_Cap_2O-Ribose_MeTrfase"/>
</dbReference>
<dbReference type="InterPro" id="IPR025816">
    <property type="entry name" value="RrmJ-type_MeTrfase"/>
</dbReference>
<dbReference type="SUPFAM" id="SSF53335">
    <property type="entry name" value="S-adenosyl-L-methionine-dependent methyltransferases"/>
    <property type="match status" value="1"/>
</dbReference>
<comment type="catalytic activity">
    <reaction evidence="1">
        <text>a 5'-end (N(7)-methyl 5'-triphosphoguanosine)-ribonucleoside in mRNA + S-adenosyl-L-methionine = a 5'-end (N(7)-methyl 5'-triphosphoguanosine)-(2'-O-methyl-ribonucleoside) in mRNA + S-adenosyl-L-homocysteine + H(+)</text>
        <dbReference type="Rhea" id="RHEA:67020"/>
        <dbReference type="Rhea" id="RHEA-COMP:17167"/>
        <dbReference type="Rhea" id="RHEA-COMP:17168"/>
        <dbReference type="ChEBI" id="CHEBI:15378"/>
        <dbReference type="ChEBI" id="CHEBI:57856"/>
        <dbReference type="ChEBI" id="CHEBI:59789"/>
        <dbReference type="ChEBI" id="CHEBI:156461"/>
        <dbReference type="ChEBI" id="CHEBI:167609"/>
        <dbReference type="EC" id="2.1.1.57"/>
    </reaction>
</comment>
<dbReference type="GO" id="GO:0005634">
    <property type="term" value="C:nucleus"/>
    <property type="evidence" value="ECO:0007669"/>
    <property type="project" value="UniProtKB-SubCell"/>
</dbReference>
<dbReference type="GO" id="GO:0016556">
    <property type="term" value="P:mRNA modification"/>
    <property type="evidence" value="ECO:0007669"/>
    <property type="project" value="UniProtKB-UniRule"/>
</dbReference>
<dbReference type="Gene3D" id="3.40.50.12760">
    <property type="match status" value="1"/>
</dbReference>
<dbReference type="InterPro" id="IPR029063">
    <property type="entry name" value="SAM-dependent_MTases_sf"/>
</dbReference>
<dbReference type="InterPro" id="IPR000467">
    <property type="entry name" value="G_patch_dom"/>
</dbReference>
<sequence length="886" mass="101313">MTSHGTLSDSDEDEKPSFSRPPSKIMNTKPYKRKRDIMMNYEAGYFEQGGTEIIETSGPVQKSFSDSSEDERPSFHHPTQKMGSEMKFVTKGNAMGDASSVGSSTSTTGSETTGTSESEGEPASKFIKVNTGPKQPVQMNDAVGKMMAKMGYQAGKGLGKHGQGRVEIVEASKQKGRRGLGLFLEGLEAEDVEWNFDLEELIIEETVDWLPKCTLPIPTLDEMIQWKVIGKKKRSIDDETNYISEKTLQGILKSKNVFDICDPEEMRRARTRSNPYETIRGVFFLNRAAMKMANMDAVLDFMFTTPKDPHGKNLVAPNEILYFADICAGPGGFSEYVLWRKKGDSKGFGMTLKGQNDFKLEDFFAGPGEMFEPFYGVGGIDGDGDIFNPDNQDAFTNFVLDNTDGKGVHFVMADGGFSVEGQENIQEILSKQLYLCQCLVALSILRYDGHFVCKLFDLFTPFSMGLVYLMYLAFDTISIFKPVTSRPANSERYIICRNKRAGSERICEYMKHINLDLCKYLVSTSNEDVNEIVPHDTMKDDTDFFDYMWVSNENIGRKQIIGLKKIQAFCQNKDLYENRQSTVRKDCLKYWQVPDEVRAAPNHRDPEGKFSDLMDNDPYDYINHSPDLLDEFSKSHIKSVYDYMCTVRSDQNTYYLLGLGKSHVFKLDRGKWMKVEERIELPYRTLLEAETVQEIRGEGRGQKRIKTIHILDALFLCGKDVRSLHFKERLESLKKFVKAVQKPSRSDLSPLVVSHYYKLEEVDQVFNRLDMKVVKGSQGMPRLCFLTPDNTYYHPGGIYLIKTVKEPWMMSISRSSKRKYWYNTHTKEAVYDCRKESIATARDSKLKSLFWKWEKGVCVHDSQEHIDINKLSRDSFLEFIHRLIPV</sequence>
<dbReference type="Pfam" id="PF01728">
    <property type="entry name" value="FtsJ"/>
    <property type="match status" value="1"/>
</dbReference>
<keyword evidence="1" id="KW-0489">Methyltransferase</keyword>
<feature type="domain" description="G-patch" evidence="3">
    <location>
        <begin position="139"/>
        <end position="185"/>
    </location>
</feature>
<comment type="function">
    <text evidence="1">S-adenosyl-L-methionine-dependent methyltransferase that mediates RNA cap1 2'-O-ribose methylation to the 5'-cap structure of RNAs. Methylates the ribose of the first nucleotide of a m(7)GpppG-capped mRNA to produce m(7)GpppNmp (cap1).</text>
</comment>
<dbReference type="AlphaFoldDB" id="A0AAN8JWQ2"/>
<comment type="subcellular location">
    <subcellularLocation>
        <location evidence="1">Nucleus</location>
    </subcellularLocation>
</comment>
<dbReference type="PROSITE" id="PS50174">
    <property type="entry name" value="G_PATCH"/>
    <property type="match status" value="1"/>
</dbReference>
<dbReference type="PANTHER" id="PTHR16121">
    <property type="entry name" value="CAP-SPECIFIC MRNA (NUCLEOSIDE-2'-O-)-METHYLTRANSFERASE 1-RELATED"/>
    <property type="match status" value="1"/>
</dbReference>
<evidence type="ECO:0000256" key="1">
    <source>
        <dbReference type="RuleBase" id="RU368012"/>
    </source>
</evidence>
<evidence type="ECO:0000313" key="6">
    <source>
        <dbReference type="Proteomes" id="UP001347796"/>
    </source>
</evidence>
<keyword evidence="1" id="KW-0949">S-adenosyl-L-methionine</keyword>
<keyword evidence="1" id="KW-0506">mRNA capping</keyword>
<comment type="caution">
    <text evidence="5">The sequence shown here is derived from an EMBL/GenBank/DDBJ whole genome shotgun (WGS) entry which is preliminary data.</text>
</comment>
<feature type="region of interest" description="Disordered" evidence="2">
    <location>
        <begin position="1"/>
        <end position="34"/>
    </location>
</feature>
<dbReference type="EC" id="2.1.1.57" evidence="1"/>
<dbReference type="GO" id="GO:0006370">
    <property type="term" value="P:7-methylguanosine mRNA capping"/>
    <property type="evidence" value="ECO:0007669"/>
    <property type="project" value="UniProtKB-UniRule"/>
</dbReference>
<organism evidence="5 6">
    <name type="scientific">Patella caerulea</name>
    <name type="common">Rayed Mediterranean limpet</name>
    <dbReference type="NCBI Taxonomy" id="87958"/>
    <lineage>
        <taxon>Eukaryota</taxon>
        <taxon>Metazoa</taxon>
        <taxon>Spiralia</taxon>
        <taxon>Lophotrochozoa</taxon>
        <taxon>Mollusca</taxon>
        <taxon>Gastropoda</taxon>
        <taxon>Patellogastropoda</taxon>
        <taxon>Patelloidea</taxon>
        <taxon>Patellidae</taxon>
        <taxon>Patella</taxon>
    </lineage>
</organism>
<evidence type="ECO:0000256" key="2">
    <source>
        <dbReference type="SAM" id="MobiDB-lite"/>
    </source>
</evidence>
<feature type="domain" description="RrmJ-type SAM-dependent 2'-O-MTase" evidence="4">
    <location>
        <begin position="283"/>
        <end position="500"/>
    </location>
</feature>
<feature type="region of interest" description="Disordered" evidence="2">
    <location>
        <begin position="50"/>
        <end position="136"/>
    </location>
</feature>
<dbReference type="Gene3D" id="3.30.470.30">
    <property type="entry name" value="DNA ligase/mRNA capping enzyme"/>
    <property type="match status" value="1"/>
</dbReference>
<dbReference type="GO" id="GO:0004483">
    <property type="term" value="F:methyltransferase cap1 activity"/>
    <property type="evidence" value="ECO:0007669"/>
    <property type="project" value="UniProtKB-UniRule"/>
</dbReference>
<reference evidence="5 6" key="1">
    <citation type="submission" date="2024-01" db="EMBL/GenBank/DDBJ databases">
        <title>The genome of the rayed Mediterranean limpet Patella caerulea (Linnaeus, 1758).</title>
        <authorList>
            <person name="Anh-Thu Weber A."/>
            <person name="Halstead-Nussloch G."/>
        </authorList>
    </citation>
    <scope>NUCLEOTIDE SEQUENCE [LARGE SCALE GENOMIC DNA]</scope>
    <source>
        <strain evidence="5">AATW-2023a</strain>
        <tissue evidence="5">Whole specimen</tissue>
    </source>
</reference>
<keyword evidence="1" id="KW-0507">mRNA processing</keyword>
<name>A0AAN8JWQ2_PATCE</name>